<comment type="caution">
    <text evidence="8">The sequence shown here is derived from an EMBL/GenBank/DDBJ whole genome shotgun (WGS) entry which is preliminary data.</text>
</comment>
<keyword evidence="9" id="KW-1185">Reference proteome</keyword>
<evidence type="ECO:0000313" key="8">
    <source>
        <dbReference type="EMBL" id="TVU22153.1"/>
    </source>
</evidence>
<keyword evidence="2 5" id="KW-0863">Zinc-finger</keyword>
<keyword evidence="3" id="KW-0862">Zinc</keyword>
<dbReference type="InterPro" id="IPR044286">
    <property type="entry name" value="SINL_plant"/>
</dbReference>
<feature type="non-terminal residue" evidence="8">
    <location>
        <position position="1"/>
    </location>
</feature>
<dbReference type="InterPro" id="IPR013083">
    <property type="entry name" value="Znf_RING/FYVE/PHD"/>
</dbReference>
<comment type="function">
    <text evidence="4">E3 ubiquitin-protein ligase that mediates ubiquitination and subsequent proteasomal degradation of target proteins. E3 ubiquitin ligases accept ubiquitin from an E2 ubiquitin-conjugating enzyme in the form of a thioester and then directly transfers the ubiquitin to targeted substrates. It probably triggers the ubiquitin-mediated degradation of different substrates.</text>
</comment>
<feature type="region of interest" description="Disordered" evidence="6">
    <location>
        <begin position="1"/>
        <end position="37"/>
    </location>
</feature>
<organism evidence="8 9">
    <name type="scientific">Eragrostis curvula</name>
    <name type="common">weeping love grass</name>
    <dbReference type="NCBI Taxonomy" id="38414"/>
    <lineage>
        <taxon>Eukaryota</taxon>
        <taxon>Viridiplantae</taxon>
        <taxon>Streptophyta</taxon>
        <taxon>Embryophyta</taxon>
        <taxon>Tracheophyta</taxon>
        <taxon>Spermatophyta</taxon>
        <taxon>Magnoliopsida</taxon>
        <taxon>Liliopsida</taxon>
        <taxon>Poales</taxon>
        <taxon>Poaceae</taxon>
        <taxon>PACMAD clade</taxon>
        <taxon>Chloridoideae</taxon>
        <taxon>Eragrostideae</taxon>
        <taxon>Eragrostidinae</taxon>
        <taxon>Eragrostis</taxon>
    </lineage>
</organism>
<evidence type="ECO:0000256" key="2">
    <source>
        <dbReference type="ARBA" id="ARBA00022771"/>
    </source>
</evidence>
<dbReference type="PROSITE" id="PS51081">
    <property type="entry name" value="ZF_SIAH"/>
    <property type="match status" value="1"/>
</dbReference>
<evidence type="ECO:0000256" key="6">
    <source>
        <dbReference type="SAM" id="MobiDB-lite"/>
    </source>
</evidence>
<evidence type="ECO:0000256" key="3">
    <source>
        <dbReference type="ARBA" id="ARBA00022833"/>
    </source>
</evidence>
<reference evidence="8 9" key="1">
    <citation type="journal article" date="2019" name="Sci. Rep.">
        <title>A high-quality genome of Eragrostis curvula grass provides insights into Poaceae evolution and supports new strategies to enhance forage quality.</title>
        <authorList>
            <person name="Carballo J."/>
            <person name="Santos B.A.C.M."/>
            <person name="Zappacosta D."/>
            <person name="Garbus I."/>
            <person name="Selva J.P."/>
            <person name="Gallo C.A."/>
            <person name="Diaz A."/>
            <person name="Albertini E."/>
            <person name="Caccamo M."/>
            <person name="Echenique V."/>
        </authorList>
    </citation>
    <scope>NUCLEOTIDE SEQUENCE [LARGE SCALE GENOMIC DNA]</scope>
    <source>
        <strain evidence="9">cv. Victoria</strain>
        <tissue evidence="8">Leaf</tissue>
    </source>
</reference>
<evidence type="ECO:0000256" key="5">
    <source>
        <dbReference type="PROSITE-ProRule" id="PRU00455"/>
    </source>
</evidence>
<dbReference type="Gene3D" id="3.30.40.10">
    <property type="entry name" value="Zinc/RING finger domain, C3HC4 (zinc finger)"/>
    <property type="match status" value="1"/>
</dbReference>
<dbReference type="Proteomes" id="UP000324897">
    <property type="component" value="Unassembled WGS sequence"/>
</dbReference>
<evidence type="ECO:0000256" key="1">
    <source>
        <dbReference type="ARBA" id="ARBA00022723"/>
    </source>
</evidence>
<dbReference type="Pfam" id="PF21361">
    <property type="entry name" value="Sina_ZnF"/>
    <property type="match status" value="1"/>
</dbReference>
<protein>
    <recommendedName>
        <fullName evidence="7">SIAH-type domain-containing protein</fullName>
    </recommendedName>
</protein>
<dbReference type="OrthoDB" id="4788989at2759"/>
<dbReference type="GO" id="GO:0008270">
    <property type="term" value="F:zinc ion binding"/>
    <property type="evidence" value="ECO:0007669"/>
    <property type="project" value="UniProtKB-KW"/>
</dbReference>
<feature type="compositionally biased region" description="Basic residues" evidence="6">
    <location>
        <begin position="20"/>
        <end position="35"/>
    </location>
</feature>
<evidence type="ECO:0000313" key="9">
    <source>
        <dbReference type="Proteomes" id="UP000324897"/>
    </source>
</evidence>
<sequence length="310" mass="34236">MLPDVGRSREAGTVGEAGSHRRQRISRKSRGRRAGRGGPRFNVSLEFHLFHCAVADCDSRLKPPVYKCEAGHRLCHNCRGPRGDGHCGICDRATTFVHCPDVDMFIDSAKVPCPYESFGCDRSVVYHEIPEHLDACAYAPCPCLVPGCHVAASPPPMLRDHLAADHAWTVHKFAAYAKAYTLRIPAAESQRLLVVEADDPRLFLMSLRWRGAALAVSVSCVRRSDAAGPDFKCCLWATAPTPPDARRQMERRVMMETDVASCAVPGGPALENGMWMHVMPEMLLGPSQEVQLRIRIDKNRPAFVLTPECP</sequence>
<feature type="domain" description="SIAH-type" evidence="7">
    <location>
        <begin position="108"/>
        <end position="167"/>
    </location>
</feature>
<evidence type="ECO:0000259" key="7">
    <source>
        <dbReference type="PROSITE" id="PS51081"/>
    </source>
</evidence>
<name>A0A5J9UEL3_9POAL</name>
<dbReference type="Gramene" id="TVU22153">
    <property type="protein sequence ID" value="TVU22153"/>
    <property type="gene ID" value="EJB05_31835"/>
</dbReference>
<feature type="compositionally biased region" description="Basic and acidic residues" evidence="6">
    <location>
        <begin position="1"/>
        <end position="10"/>
    </location>
</feature>
<dbReference type="UniPathway" id="UPA00143"/>
<dbReference type="InterPro" id="IPR013010">
    <property type="entry name" value="Znf_SIAH"/>
</dbReference>
<keyword evidence="1" id="KW-0479">Metal-binding</keyword>
<accession>A0A5J9UEL3</accession>
<proteinExistence type="predicted"/>
<dbReference type="EMBL" id="RWGY01000026">
    <property type="protein sequence ID" value="TVU22153.1"/>
    <property type="molecule type" value="Genomic_DNA"/>
</dbReference>
<dbReference type="GO" id="GO:0016567">
    <property type="term" value="P:protein ubiquitination"/>
    <property type="evidence" value="ECO:0007669"/>
    <property type="project" value="UniProtKB-UniPathway"/>
</dbReference>
<dbReference type="PANTHER" id="PTHR46632">
    <property type="entry name" value="E3 UBIQUITIN-PROTEIN LIGASE SINA-LIKE 4"/>
    <property type="match status" value="1"/>
</dbReference>
<gene>
    <name evidence="8" type="ORF">EJB05_31835</name>
</gene>
<dbReference type="AlphaFoldDB" id="A0A5J9UEL3"/>
<evidence type="ECO:0000256" key="4">
    <source>
        <dbReference type="ARBA" id="ARBA00024004"/>
    </source>
</evidence>
<dbReference type="PANTHER" id="PTHR46632:SF31">
    <property type="entry name" value="SIAH-TYPE DOMAIN-CONTAINING PROTEIN"/>
    <property type="match status" value="1"/>
</dbReference>
<dbReference type="SUPFAM" id="SSF49599">
    <property type="entry name" value="TRAF domain-like"/>
    <property type="match status" value="1"/>
</dbReference>